<keyword evidence="3" id="KW-1185">Reference proteome</keyword>
<proteinExistence type="predicted"/>
<sequence>MSARSHDSDLESDPAVAVLEDNDTDEDDDYVSVAEQPPAPRDSGLSPMDSISPFDPYQPGVDSPDTEDRRPSSPTRSVSPPPAPSPLFVPEGRPSMVEEQGSLSRSRSEQSVTPSARAANTRNNRLSGFFTGLRPRQPPLPRRPSSATHTPPARHVSTAAEPLPPSLPAPSLDDLGLSLNVITPSLSPSHFATPPTSGAFMKPHHLLLCHSQGLDIVPLVGPPAIASYALIRRVPFKSVLVMEERGVLVAIAGRRDGVRVYALEEIRKAVEWRMDVEIQREREKMQREEGKSRRSIADIKGKAIPQKPGVYAVTLPTPTNCNPRSTTVRAPPPPSTAPPRYTATPPSSTPPPVVSAPPRGSSLSVSRRPPPERGNLLQKHVLPRKEGVQDIEEKSDWIDGASDEEALIAAGPSGSAALDERTSTIIPTRSGVQSPEPGDDPDVGIMGEPLDSPVVPGSSSPTTRRHRPTSLQLESSNFTENNAPPAAPTPPPPTVFSLQRAMLRGAGPLPPPSSPPTRQNEAITFAQALFESRLPNPPSPLQGLSAGSVHRSNEEGDESHSDNPHIPARRPSLPNGSPLGRHQRRWSIRGSNQPTSSASLDLPRTRHVSARSSNPSFLASPQSNGGVGPRSAPPPRPSRSPSVPSTPSRQFTPLSRNVSNPAPNVSMPPSRLTTPHRFFPKLLAAAFRSTEKKMTGARAEADRASDKVPPIPSHFISSTSPPPKLEYVKLPGTKNALMIKAVETPKKSFLAILCGDTGEKVELFAGTYRTALGLSRTFILPDSPRSLELQLQGDDLVELFLMFAQNVFGLEPATVRVREVRIGRAERRAARRRAERGPGTAEAVLRRDGLASLGGEQAVNVITTVVSVANSAPHARPSGTSSTGGRRTVPAAAPSAGDQPSTSARTTGRSRSPLAVADSATKGVNIFGHEYIIPPTYLSFVDYQKRYEKPWRIEQPDSGPPGRYDDSPLVPEKPVRWVYKDPKGVLQEFVTLRALQAASSDPENPFVPDKADPVLVTGVKPKPSQVEPAIPASSPQAQPWVPVPDVLLPPTSLLVQPKHFGHSTAIVDSRGRSVLKGRLTWRPDRQSELDPGLVKLGDVKRLEAFDTKGHRAVVVALRQGGIEAVDLSDAVLQPGDESRTSIPLFVSPSNSTGRRLNFVWRLGTPVEDVSSTISPFGISPRKETSLARSATSAAGKRGSAKRSETPKDSDDPAATAPIDEIIFLGRNQDRVYVCERNAHSFRILRLSATS</sequence>
<reference evidence="2" key="1">
    <citation type="journal article" date="2020" name="Nat. Commun.">
        <title>Large-scale genome sequencing of mycorrhizal fungi provides insights into the early evolution of symbiotic traits.</title>
        <authorList>
            <person name="Miyauchi S."/>
            <person name="Kiss E."/>
            <person name="Kuo A."/>
            <person name="Drula E."/>
            <person name="Kohler A."/>
            <person name="Sanchez-Garcia M."/>
            <person name="Morin E."/>
            <person name="Andreopoulos B."/>
            <person name="Barry K.W."/>
            <person name="Bonito G."/>
            <person name="Buee M."/>
            <person name="Carver A."/>
            <person name="Chen C."/>
            <person name="Cichocki N."/>
            <person name="Clum A."/>
            <person name="Culley D."/>
            <person name="Crous P.W."/>
            <person name="Fauchery L."/>
            <person name="Girlanda M."/>
            <person name="Hayes R.D."/>
            <person name="Keri Z."/>
            <person name="LaButti K."/>
            <person name="Lipzen A."/>
            <person name="Lombard V."/>
            <person name="Magnuson J."/>
            <person name="Maillard F."/>
            <person name="Murat C."/>
            <person name="Nolan M."/>
            <person name="Ohm R.A."/>
            <person name="Pangilinan J."/>
            <person name="Pereira M.F."/>
            <person name="Perotto S."/>
            <person name="Peter M."/>
            <person name="Pfister S."/>
            <person name="Riley R."/>
            <person name="Sitrit Y."/>
            <person name="Stielow J.B."/>
            <person name="Szollosi G."/>
            <person name="Zifcakova L."/>
            <person name="Stursova M."/>
            <person name="Spatafora J.W."/>
            <person name="Tedersoo L."/>
            <person name="Vaario L.M."/>
            <person name="Yamada A."/>
            <person name="Yan M."/>
            <person name="Wang P."/>
            <person name="Xu J."/>
            <person name="Bruns T."/>
            <person name="Baldrian P."/>
            <person name="Vilgalys R."/>
            <person name="Dunand C."/>
            <person name="Henrissat B."/>
            <person name="Grigoriev I.V."/>
            <person name="Hibbett D."/>
            <person name="Nagy L.G."/>
            <person name="Martin F.M."/>
        </authorList>
    </citation>
    <scope>NUCLEOTIDE SEQUENCE</scope>
    <source>
        <strain evidence="2">UP504</strain>
    </source>
</reference>
<feature type="compositionally biased region" description="Polar residues" evidence="1">
    <location>
        <begin position="469"/>
        <end position="482"/>
    </location>
</feature>
<feature type="region of interest" description="Disordered" evidence="1">
    <location>
        <begin position="1"/>
        <end position="169"/>
    </location>
</feature>
<feature type="compositionally biased region" description="Polar residues" evidence="1">
    <location>
        <begin position="589"/>
        <end position="599"/>
    </location>
</feature>
<evidence type="ECO:0000313" key="2">
    <source>
        <dbReference type="EMBL" id="KAF9515579.1"/>
    </source>
</evidence>
<dbReference type="Proteomes" id="UP000886523">
    <property type="component" value="Unassembled WGS sequence"/>
</dbReference>
<feature type="region of interest" description="Disordered" evidence="1">
    <location>
        <begin position="310"/>
        <end position="391"/>
    </location>
</feature>
<feature type="region of interest" description="Disordered" evidence="1">
    <location>
        <begin position="1180"/>
        <end position="1214"/>
    </location>
</feature>
<feature type="compositionally biased region" description="Polar residues" evidence="1">
    <location>
        <begin position="610"/>
        <end position="624"/>
    </location>
</feature>
<protein>
    <submittedName>
        <fullName evidence="2">Uncharacterized protein</fullName>
    </submittedName>
</protein>
<evidence type="ECO:0000313" key="3">
    <source>
        <dbReference type="Proteomes" id="UP000886523"/>
    </source>
</evidence>
<feature type="region of interest" description="Disordered" evidence="1">
    <location>
        <begin position="871"/>
        <end position="915"/>
    </location>
</feature>
<dbReference type="OrthoDB" id="6415790at2759"/>
<organism evidence="2 3">
    <name type="scientific">Hydnum rufescens UP504</name>
    <dbReference type="NCBI Taxonomy" id="1448309"/>
    <lineage>
        <taxon>Eukaryota</taxon>
        <taxon>Fungi</taxon>
        <taxon>Dikarya</taxon>
        <taxon>Basidiomycota</taxon>
        <taxon>Agaricomycotina</taxon>
        <taxon>Agaricomycetes</taxon>
        <taxon>Cantharellales</taxon>
        <taxon>Hydnaceae</taxon>
        <taxon>Hydnum</taxon>
    </lineage>
</organism>
<feature type="compositionally biased region" description="Basic and acidic residues" evidence="1">
    <location>
        <begin position="551"/>
        <end position="563"/>
    </location>
</feature>
<feature type="compositionally biased region" description="Low complexity" evidence="1">
    <location>
        <begin position="452"/>
        <end position="461"/>
    </location>
</feature>
<feature type="compositionally biased region" description="Polar residues" evidence="1">
    <location>
        <begin position="101"/>
        <end position="126"/>
    </location>
</feature>
<feature type="compositionally biased region" description="Polar residues" evidence="1">
    <location>
        <begin position="650"/>
        <end position="663"/>
    </location>
</feature>
<gene>
    <name evidence="2" type="ORF">BS47DRAFT_1341734</name>
</gene>
<accession>A0A9P6B155</accession>
<feature type="compositionally biased region" description="Low complexity" evidence="1">
    <location>
        <begin position="901"/>
        <end position="912"/>
    </location>
</feature>
<feature type="compositionally biased region" description="Pro residues" evidence="1">
    <location>
        <begin position="485"/>
        <end position="494"/>
    </location>
</feature>
<dbReference type="AlphaFoldDB" id="A0A9P6B155"/>
<feature type="compositionally biased region" description="Low complexity" evidence="1">
    <location>
        <begin position="639"/>
        <end position="649"/>
    </location>
</feature>
<feature type="compositionally biased region" description="Acidic residues" evidence="1">
    <location>
        <begin position="20"/>
        <end position="30"/>
    </location>
</feature>
<feature type="region of interest" description="Disordered" evidence="1">
    <location>
        <begin position="282"/>
        <end position="301"/>
    </location>
</feature>
<name>A0A9P6B155_9AGAM</name>
<dbReference type="EMBL" id="MU128948">
    <property type="protein sequence ID" value="KAF9515579.1"/>
    <property type="molecule type" value="Genomic_DNA"/>
</dbReference>
<feature type="compositionally biased region" description="Basic and acidic residues" evidence="1">
    <location>
        <begin position="1201"/>
        <end position="1210"/>
    </location>
</feature>
<evidence type="ECO:0000256" key="1">
    <source>
        <dbReference type="SAM" id="MobiDB-lite"/>
    </source>
</evidence>
<feature type="region of interest" description="Disordered" evidence="1">
    <location>
        <begin position="532"/>
        <end position="674"/>
    </location>
</feature>
<feature type="region of interest" description="Disordered" evidence="1">
    <location>
        <begin position="427"/>
        <end position="496"/>
    </location>
</feature>
<comment type="caution">
    <text evidence="2">The sequence shown here is derived from an EMBL/GenBank/DDBJ whole genome shotgun (WGS) entry which is preliminary data.</text>
</comment>